<dbReference type="EMBL" id="JBHFFA010000008">
    <property type="protein sequence ID" value="KAL2610040.1"/>
    <property type="molecule type" value="Genomic_DNA"/>
</dbReference>
<reference evidence="1 2" key="1">
    <citation type="submission" date="2024-09" db="EMBL/GenBank/DDBJ databases">
        <title>Chromosome-scale assembly of Riccia fluitans.</title>
        <authorList>
            <person name="Paukszto L."/>
            <person name="Sawicki J."/>
            <person name="Karawczyk K."/>
            <person name="Piernik-Szablinska J."/>
            <person name="Szczecinska M."/>
            <person name="Mazdziarz M."/>
        </authorList>
    </citation>
    <scope>NUCLEOTIDE SEQUENCE [LARGE SCALE GENOMIC DNA]</scope>
    <source>
        <strain evidence="1">Rf_01</strain>
        <tissue evidence="1">Aerial parts of the thallus</tissue>
    </source>
</reference>
<proteinExistence type="predicted"/>
<name>A0ABD1XM70_9MARC</name>
<protein>
    <submittedName>
        <fullName evidence="1">Uncharacterized protein</fullName>
    </submittedName>
</protein>
<evidence type="ECO:0000313" key="1">
    <source>
        <dbReference type="EMBL" id="KAL2610040.1"/>
    </source>
</evidence>
<gene>
    <name evidence="1" type="ORF">R1flu_028613</name>
</gene>
<evidence type="ECO:0000313" key="2">
    <source>
        <dbReference type="Proteomes" id="UP001605036"/>
    </source>
</evidence>
<accession>A0ABD1XM70</accession>
<sequence>MRSRRTLICAHSEDFDAGGYNDQVWKLLVWYRHLDLFIVRCFGRRKSLSYATGNLRPYRNALTYLDNALHRRTSNMRMPPSVHGLGELKLFKRLLWFHLWTFSTMNPTVRPCYHMTKNKVLQRSSLIVIMRLELRSLPS</sequence>
<dbReference type="AlphaFoldDB" id="A0ABD1XM70"/>
<dbReference type="Proteomes" id="UP001605036">
    <property type="component" value="Unassembled WGS sequence"/>
</dbReference>
<organism evidence="1 2">
    <name type="scientific">Riccia fluitans</name>
    <dbReference type="NCBI Taxonomy" id="41844"/>
    <lineage>
        <taxon>Eukaryota</taxon>
        <taxon>Viridiplantae</taxon>
        <taxon>Streptophyta</taxon>
        <taxon>Embryophyta</taxon>
        <taxon>Marchantiophyta</taxon>
        <taxon>Marchantiopsida</taxon>
        <taxon>Marchantiidae</taxon>
        <taxon>Marchantiales</taxon>
        <taxon>Ricciaceae</taxon>
        <taxon>Riccia</taxon>
    </lineage>
</organism>
<comment type="caution">
    <text evidence="1">The sequence shown here is derived from an EMBL/GenBank/DDBJ whole genome shotgun (WGS) entry which is preliminary data.</text>
</comment>
<keyword evidence="2" id="KW-1185">Reference proteome</keyword>